<evidence type="ECO:0000313" key="12">
    <source>
        <dbReference type="Proteomes" id="UP000000689"/>
    </source>
</evidence>
<dbReference type="GO" id="GO:0071042">
    <property type="term" value="P:nuclear polyadenylation-dependent mRNA catabolic process"/>
    <property type="evidence" value="ECO:0007669"/>
    <property type="project" value="EnsemblFungi"/>
</dbReference>
<feature type="compositionally biased region" description="Polar residues" evidence="9">
    <location>
        <begin position="122"/>
        <end position="132"/>
    </location>
</feature>
<dbReference type="InterPro" id="IPR012337">
    <property type="entry name" value="RNaseH-like_sf"/>
</dbReference>
<dbReference type="GO" id="GO:0071028">
    <property type="term" value="P:nuclear mRNA surveillance"/>
    <property type="evidence" value="ECO:0007669"/>
    <property type="project" value="EnsemblFungi"/>
</dbReference>
<evidence type="ECO:0000256" key="1">
    <source>
        <dbReference type="ARBA" id="ARBA00004123"/>
    </source>
</evidence>
<evidence type="ECO:0000256" key="3">
    <source>
        <dbReference type="ARBA" id="ARBA00022722"/>
    </source>
</evidence>
<dbReference type="CDD" id="cd06147">
    <property type="entry name" value="Rrp6p_like_exo"/>
    <property type="match status" value="1"/>
</dbReference>
<dbReference type="InterPro" id="IPR012588">
    <property type="entry name" value="Exosome-assoc_fac_Rrp6_N"/>
</dbReference>
<dbReference type="InterPro" id="IPR002562">
    <property type="entry name" value="3'-5'_exonuclease_dom"/>
</dbReference>
<dbReference type="GO" id="GO:0000467">
    <property type="term" value="P:exonucleolytic trimming to generate mature 3'-end of 5.8S rRNA from tricistronic rRNA transcript (SSU-rRNA, 5.8S rRNA, LSU-rRNA)"/>
    <property type="evidence" value="ECO:0007669"/>
    <property type="project" value="EnsemblFungi"/>
</dbReference>
<keyword evidence="3" id="KW-0540">Nuclease</keyword>
<keyword evidence="4" id="KW-0378">Hydrolase</keyword>
<dbReference type="HOGENOM" id="CLU_010129_3_2_1"/>
<dbReference type="GO" id="GO:0071035">
    <property type="term" value="P:nuclear polyadenylation-dependent rRNA catabolic process"/>
    <property type="evidence" value="ECO:0007669"/>
    <property type="project" value="EnsemblFungi"/>
</dbReference>
<evidence type="ECO:0000313" key="11">
    <source>
        <dbReference type="EMBL" id="CCD24399.1"/>
    </source>
</evidence>
<dbReference type="SUPFAM" id="SSF53098">
    <property type="entry name" value="Ribonuclease H-like"/>
    <property type="match status" value="1"/>
</dbReference>
<dbReference type="GO" id="GO:0071039">
    <property type="term" value="P:nuclear polyadenylation-dependent CUT catabolic process"/>
    <property type="evidence" value="ECO:0007669"/>
    <property type="project" value="EnsemblFungi"/>
</dbReference>
<dbReference type="GO" id="GO:0005730">
    <property type="term" value="C:nucleolus"/>
    <property type="evidence" value="ECO:0007669"/>
    <property type="project" value="EnsemblFungi"/>
</dbReference>
<dbReference type="OMA" id="TMDIIWL"/>
<evidence type="ECO:0000256" key="2">
    <source>
        <dbReference type="ARBA" id="ARBA00022552"/>
    </source>
</evidence>
<dbReference type="GO" id="GO:0034473">
    <property type="term" value="P:U1 snRNA 3'-end processing"/>
    <property type="evidence" value="ECO:0007669"/>
    <property type="project" value="EnsemblFungi"/>
</dbReference>
<dbReference type="GO" id="GO:0003727">
    <property type="term" value="F:single-stranded RNA binding"/>
    <property type="evidence" value="ECO:0007669"/>
    <property type="project" value="TreeGrafter"/>
</dbReference>
<sequence>MSSSSIDQTGTPPTAAGANEKQSPKDQLLPQVVQTVRASVALAAQDVDFYRSMDKTTAKTLKETTSQLADMINSVLLAVDENSETLDGTKENLEDNWKDFSNLMDNLLEKSDRSMDMLLRSKNTNTNNSNMQYLDEYSGRDDTSSKRRAIGKPQLEFDVPVDNTETHPFIPLLKSKPNALKSLDESIQLLPVDENVPEHYAQPYEYEIDNQPYNDKILQLSDPIPSQPWMETTAIWVDTPESLQSMIKDLNNCTEFAVDLEHHDYRTYYGIVCLMQISTRTQDYIVDTLKLRSHLQPLNEPFTNPQITKVLHGAFMDIIWLQRDLGLYIVSLFDTFHASRALGFPKNSLAYLLEKFSNFKTSKKYQMADWRIRPLSKAMNSYARSDTHFLLNIFDQMRNKLVQDGKLAGVLKESRNVAKRRFEYVKYRPLITSSAVYSPIEKIDPWKTLMYQYNIPLAKELLLKELYQWRDKIARRDDESPRYIMPNQLLVSLVAYAPVEPAGVVSVSNMVTDHVRSNSKILANLIKNCLTKIKDTTDADSLILQQEQNQPGTSTTTTNVDLSEQLSIHQLNTLKSQFLSLYSKVNHIEGVTNNARNAEKKNSFLLCTDHMSFNDEDGKNFIKYSVSPDKKDKITTEELLKREEMFDQAMEQLQQVEYSIPIPENEIVVVESEQQEPSIPAANAEITTAVASRKKEDLDEIIVLKKTNRNKGKKRERKHSDDDDEGEIEVIDYSKMEKVLDNSNTKRNQNKNNNGNKRKRFDPYNVNNEGPRAPKKRKAMTRGKNVSFKR</sequence>
<dbReference type="GO" id="GO:0000175">
    <property type="term" value="F:3'-5'-RNA exonuclease activity"/>
    <property type="evidence" value="ECO:0007669"/>
    <property type="project" value="EnsemblFungi"/>
</dbReference>
<dbReference type="InterPro" id="IPR045092">
    <property type="entry name" value="Rrp6-like"/>
</dbReference>
<name>G0W9D8_NAUDC</name>
<gene>
    <name evidence="11" type="primary">NDAI0D00850</name>
    <name evidence="11" type="ordered locus">NDAI_0D00850</name>
</gene>
<dbReference type="EMBL" id="HE580270">
    <property type="protein sequence ID" value="CCD24399.1"/>
    <property type="molecule type" value="Genomic_DNA"/>
</dbReference>
<dbReference type="InterPro" id="IPR036397">
    <property type="entry name" value="RNaseH_sf"/>
</dbReference>
<dbReference type="KEGG" id="ndi:NDAI_0D00850"/>
<accession>G0W9D8</accession>
<dbReference type="Pfam" id="PF01612">
    <property type="entry name" value="DNA_pol_A_exo1"/>
    <property type="match status" value="1"/>
</dbReference>
<keyword evidence="6" id="KW-0269">Exonuclease</keyword>
<dbReference type="Gene3D" id="1.10.150.80">
    <property type="entry name" value="HRDC domain"/>
    <property type="match status" value="1"/>
</dbReference>
<dbReference type="FunFam" id="3.30.420.10:FF:000059">
    <property type="entry name" value="Exosome complex exonuclease Rrp6"/>
    <property type="match status" value="1"/>
</dbReference>
<dbReference type="GO" id="GO:0071040">
    <property type="term" value="P:nuclear polyadenylation-dependent antisense transcript catabolic process"/>
    <property type="evidence" value="ECO:0007669"/>
    <property type="project" value="EnsemblFungi"/>
</dbReference>
<feature type="compositionally biased region" description="Polar residues" evidence="9">
    <location>
        <begin position="1"/>
        <end position="12"/>
    </location>
</feature>
<comment type="subcellular location">
    <subcellularLocation>
        <location evidence="1">Nucleus</location>
    </subcellularLocation>
</comment>
<dbReference type="GeneID" id="11495209"/>
<dbReference type="PANTHER" id="PTHR12124">
    <property type="entry name" value="POLYMYOSITIS/SCLERODERMA AUTOANTIGEN-RELATED"/>
    <property type="match status" value="1"/>
</dbReference>
<dbReference type="SUPFAM" id="SSF47819">
    <property type="entry name" value="HRDC-like"/>
    <property type="match status" value="1"/>
</dbReference>
<dbReference type="InterPro" id="IPR049559">
    <property type="entry name" value="Rrp6p-like_exo"/>
</dbReference>
<feature type="compositionally biased region" description="Basic residues" evidence="9">
    <location>
        <begin position="773"/>
        <end position="790"/>
    </location>
</feature>
<organism evidence="11 12">
    <name type="scientific">Naumovozyma dairenensis (strain ATCC 10597 / BCRC 20456 / CBS 421 / NBRC 0211 / NRRL Y-12639)</name>
    <name type="common">Saccharomyces dairenensis</name>
    <dbReference type="NCBI Taxonomy" id="1071378"/>
    <lineage>
        <taxon>Eukaryota</taxon>
        <taxon>Fungi</taxon>
        <taxon>Dikarya</taxon>
        <taxon>Ascomycota</taxon>
        <taxon>Saccharomycotina</taxon>
        <taxon>Saccharomycetes</taxon>
        <taxon>Saccharomycetales</taxon>
        <taxon>Saccharomycetaceae</taxon>
        <taxon>Naumovozyma</taxon>
    </lineage>
</organism>
<dbReference type="GO" id="GO:0000176">
    <property type="term" value="C:nuclear exosome (RNase complex)"/>
    <property type="evidence" value="ECO:0007669"/>
    <property type="project" value="EnsemblFungi"/>
</dbReference>
<feature type="domain" description="HRDC" evidence="10">
    <location>
        <begin position="456"/>
        <end position="536"/>
    </location>
</feature>
<feature type="region of interest" description="Disordered" evidence="9">
    <location>
        <begin position="1"/>
        <end position="28"/>
    </location>
</feature>
<dbReference type="GO" id="GO:0032204">
    <property type="term" value="P:regulation of telomere maintenance"/>
    <property type="evidence" value="ECO:0007669"/>
    <property type="project" value="EnsemblFungi"/>
</dbReference>
<evidence type="ECO:0000256" key="6">
    <source>
        <dbReference type="ARBA" id="ARBA00022839"/>
    </source>
</evidence>
<dbReference type="GO" id="GO:0042134">
    <property type="term" value="F:rRNA primary transcript binding"/>
    <property type="evidence" value="ECO:0007669"/>
    <property type="project" value="EnsemblFungi"/>
</dbReference>
<dbReference type="Gene3D" id="3.30.420.10">
    <property type="entry name" value="Ribonuclease H-like superfamily/Ribonuclease H"/>
    <property type="match status" value="1"/>
</dbReference>
<dbReference type="STRING" id="1071378.G0W9D8"/>
<dbReference type="Pfam" id="PF08066">
    <property type="entry name" value="PMC2NT"/>
    <property type="match status" value="1"/>
</dbReference>
<protein>
    <recommendedName>
        <fullName evidence="10">HRDC domain-containing protein</fullName>
    </recommendedName>
</protein>
<proteinExistence type="inferred from homology"/>
<keyword evidence="7" id="KW-0539">Nucleus</keyword>
<evidence type="ECO:0000259" key="10">
    <source>
        <dbReference type="PROSITE" id="PS50967"/>
    </source>
</evidence>
<feature type="compositionally biased region" description="Low complexity" evidence="9">
    <location>
        <begin position="742"/>
        <end position="755"/>
    </location>
</feature>
<feature type="region of interest" description="Disordered" evidence="9">
    <location>
        <begin position="122"/>
        <end position="146"/>
    </location>
</feature>
<reference evidence="11 12" key="1">
    <citation type="journal article" date="2011" name="Proc. Natl. Acad. Sci. U.S.A.">
        <title>Evolutionary erosion of yeast sex chromosomes by mating-type switching accidents.</title>
        <authorList>
            <person name="Gordon J.L."/>
            <person name="Armisen D."/>
            <person name="Proux-Wera E."/>
            <person name="Oheigeartaigh S.S."/>
            <person name="Byrne K.P."/>
            <person name="Wolfe K.H."/>
        </authorList>
    </citation>
    <scope>NUCLEOTIDE SEQUENCE [LARGE SCALE GENOMIC DNA]</scope>
    <source>
        <strain evidence="12">ATCC 10597 / BCRC 20456 / CBS 421 / NBRC 0211 / NRRL Y-12639</strain>
    </source>
</reference>
<dbReference type="GO" id="GO:0000166">
    <property type="term" value="F:nucleotide binding"/>
    <property type="evidence" value="ECO:0007669"/>
    <property type="project" value="InterPro"/>
</dbReference>
<dbReference type="AlphaFoldDB" id="G0W9D8"/>
<evidence type="ECO:0000256" key="8">
    <source>
        <dbReference type="ARBA" id="ARBA00043957"/>
    </source>
</evidence>
<evidence type="ECO:0000256" key="7">
    <source>
        <dbReference type="ARBA" id="ARBA00023242"/>
    </source>
</evidence>
<dbReference type="Proteomes" id="UP000000689">
    <property type="component" value="Chromosome 4"/>
</dbReference>
<dbReference type="GO" id="GO:0034476">
    <property type="term" value="P:U5 snRNA 3'-end processing"/>
    <property type="evidence" value="ECO:0007669"/>
    <property type="project" value="EnsemblFungi"/>
</dbReference>
<keyword evidence="2" id="KW-0698">rRNA processing</keyword>
<dbReference type="OrthoDB" id="2250022at2759"/>
<dbReference type="InterPro" id="IPR002121">
    <property type="entry name" value="HRDC_dom"/>
</dbReference>
<keyword evidence="12" id="KW-1185">Reference proteome</keyword>
<dbReference type="GO" id="GO:0034475">
    <property type="term" value="P:U4 snRNA 3'-end processing"/>
    <property type="evidence" value="ECO:0007669"/>
    <property type="project" value="EnsemblFungi"/>
</dbReference>
<evidence type="ECO:0000256" key="5">
    <source>
        <dbReference type="ARBA" id="ARBA00022835"/>
    </source>
</evidence>
<dbReference type="eggNOG" id="KOG2206">
    <property type="taxonomic scope" value="Eukaryota"/>
</dbReference>
<dbReference type="GO" id="GO:0071051">
    <property type="term" value="P:poly(A)-dependent snoRNA 3'-end processing"/>
    <property type="evidence" value="ECO:0007669"/>
    <property type="project" value="EnsemblFungi"/>
</dbReference>
<evidence type="ECO:0000256" key="4">
    <source>
        <dbReference type="ARBA" id="ARBA00022801"/>
    </source>
</evidence>
<keyword evidence="5" id="KW-0271">Exosome</keyword>
<dbReference type="InterPro" id="IPR010997">
    <property type="entry name" value="HRDC-like_sf"/>
</dbReference>
<dbReference type="SMART" id="SM00341">
    <property type="entry name" value="HRDC"/>
    <property type="match status" value="1"/>
</dbReference>
<dbReference type="SMART" id="SM00474">
    <property type="entry name" value="35EXOc"/>
    <property type="match status" value="1"/>
</dbReference>
<dbReference type="GO" id="GO:0000973">
    <property type="term" value="P:post-transcriptional tethering of RNA polymerase II gene DNA at nuclear periphery"/>
    <property type="evidence" value="ECO:0007669"/>
    <property type="project" value="EnsemblFungi"/>
</dbReference>
<evidence type="ECO:0000256" key="9">
    <source>
        <dbReference type="SAM" id="MobiDB-lite"/>
    </source>
</evidence>
<dbReference type="PANTHER" id="PTHR12124:SF47">
    <property type="entry name" value="EXOSOME COMPONENT 10"/>
    <property type="match status" value="1"/>
</dbReference>
<dbReference type="GO" id="GO:0071044">
    <property type="term" value="P:histone mRNA catabolic process"/>
    <property type="evidence" value="ECO:0007669"/>
    <property type="project" value="EnsemblFungi"/>
</dbReference>
<dbReference type="GO" id="GO:0071037">
    <property type="term" value="P:nuclear polyadenylation-dependent snRNA catabolic process"/>
    <property type="evidence" value="ECO:0007669"/>
    <property type="project" value="EnsemblFungi"/>
</dbReference>
<dbReference type="GO" id="GO:0071036">
    <property type="term" value="P:nuclear polyadenylation-dependent snoRNA catabolic process"/>
    <property type="evidence" value="ECO:0007669"/>
    <property type="project" value="EnsemblFungi"/>
</dbReference>
<comment type="similarity">
    <text evidence="8">Belongs to the exosome component 10/RRP6 family.</text>
</comment>
<dbReference type="InterPro" id="IPR044876">
    <property type="entry name" value="HRDC_dom_sf"/>
</dbReference>
<dbReference type="GO" id="GO:0071038">
    <property type="term" value="P:TRAMP-dependent tRNA surveillance pathway"/>
    <property type="evidence" value="ECO:0007669"/>
    <property type="project" value="EnsemblFungi"/>
</dbReference>
<dbReference type="PROSITE" id="PS50967">
    <property type="entry name" value="HRDC"/>
    <property type="match status" value="1"/>
</dbReference>
<dbReference type="RefSeq" id="XP_003669642.1">
    <property type="nucleotide sequence ID" value="XM_003669594.1"/>
</dbReference>
<dbReference type="Pfam" id="PF00570">
    <property type="entry name" value="HRDC"/>
    <property type="match status" value="1"/>
</dbReference>
<feature type="region of interest" description="Disordered" evidence="9">
    <location>
        <begin position="709"/>
        <end position="790"/>
    </location>
</feature>